<dbReference type="InterPro" id="IPR004480">
    <property type="entry name" value="Monothiol_GRX-rel"/>
</dbReference>
<dbReference type="GO" id="GO:0015036">
    <property type="term" value="F:disulfide oxidoreductase activity"/>
    <property type="evidence" value="ECO:0007669"/>
    <property type="project" value="UniProtKB-ARBA"/>
</dbReference>
<name>A0AAD7KCK2_9AGAR</name>
<accession>A0AAD7KCK2</accession>
<organism evidence="7 8">
    <name type="scientific">Mycena metata</name>
    <dbReference type="NCBI Taxonomy" id="1033252"/>
    <lineage>
        <taxon>Eukaryota</taxon>
        <taxon>Fungi</taxon>
        <taxon>Dikarya</taxon>
        <taxon>Basidiomycota</taxon>
        <taxon>Agaricomycotina</taxon>
        <taxon>Agaricomycetes</taxon>
        <taxon>Agaricomycetidae</taxon>
        <taxon>Agaricales</taxon>
        <taxon>Marasmiineae</taxon>
        <taxon>Mycenaceae</taxon>
        <taxon>Mycena</taxon>
    </lineage>
</organism>
<evidence type="ECO:0000256" key="1">
    <source>
        <dbReference type="ARBA" id="ARBA00022723"/>
    </source>
</evidence>
<feature type="domain" description="Glutaredoxin" evidence="6">
    <location>
        <begin position="227"/>
        <end position="291"/>
    </location>
</feature>
<evidence type="ECO:0000313" key="7">
    <source>
        <dbReference type="EMBL" id="KAJ7782960.1"/>
    </source>
</evidence>
<protein>
    <submittedName>
        <fullName evidence="7">Thioredoxin-like protein</fullName>
    </submittedName>
</protein>
<dbReference type="PANTHER" id="PTHR10293">
    <property type="entry name" value="GLUTAREDOXIN FAMILY MEMBER"/>
    <property type="match status" value="1"/>
</dbReference>
<evidence type="ECO:0000256" key="2">
    <source>
        <dbReference type="ARBA" id="ARBA00023004"/>
    </source>
</evidence>
<dbReference type="Pfam" id="PF00462">
    <property type="entry name" value="Glutaredoxin"/>
    <property type="match status" value="1"/>
</dbReference>
<dbReference type="GO" id="GO:0051537">
    <property type="term" value="F:2 iron, 2 sulfur cluster binding"/>
    <property type="evidence" value="ECO:0007669"/>
    <property type="project" value="TreeGrafter"/>
</dbReference>
<comment type="caution">
    <text evidence="7">The sequence shown here is derived from an EMBL/GenBank/DDBJ whole genome shotgun (WGS) entry which is preliminary data.</text>
</comment>
<feature type="compositionally biased region" description="Polar residues" evidence="4">
    <location>
        <begin position="201"/>
        <end position="211"/>
    </location>
</feature>
<dbReference type="Proteomes" id="UP001215598">
    <property type="component" value="Unassembled WGS sequence"/>
</dbReference>
<dbReference type="InterPro" id="IPR033658">
    <property type="entry name" value="GRX_PICOT-like"/>
</dbReference>
<dbReference type="GO" id="GO:0005634">
    <property type="term" value="C:nucleus"/>
    <property type="evidence" value="ECO:0007669"/>
    <property type="project" value="TreeGrafter"/>
</dbReference>
<dbReference type="SUPFAM" id="SSF52833">
    <property type="entry name" value="Thioredoxin-like"/>
    <property type="match status" value="2"/>
</dbReference>
<dbReference type="FunFam" id="3.40.30.10:FF:000012">
    <property type="entry name" value="Monothiol glutaredoxin"/>
    <property type="match status" value="1"/>
</dbReference>
<evidence type="ECO:0000256" key="4">
    <source>
        <dbReference type="SAM" id="MobiDB-lite"/>
    </source>
</evidence>
<reference evidence="7" key="1">
    <citation type="submission" date="2023-03" db="EMBL/GenBank/DDBJ databases">
        <title>Massive genome expansion in bonnet fungi (Mycena s.s.) driven by repeated elements and novel gene families across ecological guilds.</title>
        <authorList>
            <consortium name="Lawrence Berkeley National Laboratory"/>
            <person name="Harder C.B."/>
            <person name="Miyauchi S."/>
            <person name="Viragh M."/>
            <person name="Kuo A."/>
            <person name="Thoen E."/>
            <person name="Andreopoulos B."/>
            <person name="Lu D."/>
            <person name="Skrede I."/>
            <person name="Drula E."/>
            <person name="Henrissat B."/>
            <person name="Morin E."/>
            <person name="Kohler A."/>
            <person name="Barry K."/>
            <person name="LaButti K."/>
            <person name="Morin E."/>
            <person name="Salamov A."/>
            <person name="Lipzen A."/>
            <person name="Mereny Z."/>
            <person name="Hegedus B."/>
            <person name="Baldrian P."/>
            <person name="Stursova M."/>
            <person name="Weitz H."/>
            <person name="Taylor A."/>
            <person name="Grigoriev I.V."/>
            <person name="Nagy L.G."/>
            <person name="Martin F."/>
            <person name="Kauserud H."/>
        </authorList>
    </citation>
    <scope>NUCLEOTIDE SEQUENCE</scope>
    <source>
        <strain evidence="7">CBHHK182m</strain>
    </source>
</reference>
<keyword evidence="1" id="KW-0479">Metal-binding</keyword>
<dbReference type="Gene3D" id="3.40.30.10">
    <property type="entry name" value="Glutaredoxin"/>
    <property type="match status" value="2"/>
</dbReference>
<evidence type="ECO:0000313" key="8">
    <source>
        <dbReference type="Proteomes" id="UP001215598"/>
    </source>
</evidence>
<keyword evidence="3" id="KW-0411">Iron-sulfur</keyword>
<dbReference type="PROSITE" id="PS51354">
    <property type="entry name" value="GLUTAREDOXIN_2"/>
    <property type="match status" value="1"/>
</dbReference>
<sequence>MRTICFFQTLARGLSKLPLHYKALRNSSVAAAAVALCGQTENCPLDGIQWMLDRSASGCHQWLMDHPWIVQASRAQNQIQLTPTATLLGSNLVAVTDAEHLRTLLSADLARVSLLNFWAPAAPCVQMNAVVAELAKKHPLILALNIEAEEQADIVESFEIDAVPSFVVLQGHTLLARIAGADAPTLTQTIATHAGPLPTSGAPSAPQNETPEQLDARMRALMTQSKVVLFMKGNPEEPRCGFSRKISTLLQQQSVPFSSFDILQDEDVRQSLKRLNDWPTFPQLIVNGEFVGGLDVVQEMVESGELKELVAQAGV</sequence>
<keyword evidence="2" id="KW-0408">Iron</keyword>
<dbReference type="GO" id="GO:0006879">
    <property type="term" value="P:intracellular iron ion homeostasis"/>
    <property type="evidence" value="ECO:0007669"/>
    <property type="project" value="TreeGrafter"/>
</dbReference>
<dbReference type="EMBL" id="JARKIB010000003">
    <property type="protein sequence ID" value="KAJ7782960.1"/>
    <property type="molecule type" value="Genomic_DNA"/>
</dbReference>
<dbReference type="AlphaFoldDB" id="A0AAD7KCK2"/>
<feature type="domain" description="Thioredoxin" evidence="5">
    <location>
        <begin position="96"/>
        <end position="190"/>
    </location>
</feature>
<dbReference type="InterPro" id="IPR002109">
    <property type="entry name" value="Glutaredoxin"/>
</dbReference>
<keyword evidence="8" id="KW-1185">Reference proteome</keyword>
<gene>
    <name evidence="7" type="ORF">B0H16DRAFT_1447197</name>
</gene>
<evidence type="ECO:0000259" key="5">
    <source>
        <dbReference type="Pfam" id="PF00085"/>
    </source>
</evidence>
<proteinExistence type="predicted"/>
<dbReference type="Pfam" id="PF00085">
    <property type="entry name" value="Thioredoxin"/>
    <property type="match status" value="1"/>
</dbReference>
<dbReference type="PANTHER" id="PTHR10293:SF73">
    <property type="entry name" value="GLUTAREDOXIN-3"/>
    <property type="match status" value="1"/>
</dbReference>
<dbReference type="GO" id="GO:0005829">
    <property type="term" value="C:cytosol"/>
    <property type="evidence" value="ECO:0007669"/>
    <property type="project" value="TreeGrafter"/>
</dbReference>
<dbReference type="CDD" id="cd03028">
    <property type="entry name" value="GRX_PICOT_like"/>
    <property type="match status" value="1"/>
</dbReference>
<dbReference type="InterPro" id="IPR036249">
    <property type="entry name" value="Thioredoxin-like_sf"/>
</dbReference>
<evidence type="ECO:0000259" key="6">
    <source>
        <dbReference type="Pfam" id="PF00462"/>
    </source>
</evidence>
<dbReference type="CDD" id="cd02984">
    <property type="entry name" value="TRX_PICOT"/>
    <property type="match status" value="1"/>
</dbReference>
<evidence type="ECO:0000256" key="3">
    <source>
        <dbReference type="ARBA" id="ARBA00023014"/>
    </source>
</evidence>
<dbReference type="GO" id="GO:0046872">
    <property type="term" value="F:metal ion binding"/>
    <property type="evidence" value="ECO:0007669"/>
    <property type="project" value="UniProtKB-KW"/>
</dbReference>
<dbReference type="InterPro" id="IPR013766">
    <property type="entry name" value="Thioredoxin_domain"/>
</dbReference>
<feature type="region of interest" description="Disordered" evidence="4">
    <location>
        <begin position="192"/>
        <end position="212"/>
    </location>
</feature>